<dbReference type="InterPro" id="IPR024527">
    <property type="entry name" value="Eisosome1"/>
</dbReference>
<feature type="region of interest" description="Disordered" evidence="1">
    <location>
        <begin position="410"/>
        <end position="441"/>
    </location>
</feature>
<feature type="compositionally biased region" description="Basic and acidic residues" evidence="1">
    <location>
        <begin position="873"/>
        <end position="893"/>
    </location>
</feature>
<reference evidence="2" key="1">
    <citation type="journal article" date="2020" name="Stud. Mycol.">
        <title>101 Dothideomycetes genomes: a test case for predicting lifestyles and emergence of pathogens.</title>
        <authorList>
            <person name="Haridas S."/>
            <person name="Albert R."/>
            <person name="Binder M."/>
            <person name="Bloem J."/>
            <person name="Labutti K."/>
            <person name="Salamov A."/>
            <person name="Andreopoulos B."/>
            <person name="Baker S."/>
            <person name="Barry K."/>
            <person name="Bills G."/>
            <person name="Bluhm B."/>
            <person name="Cannon C."/>
            <person name="Castanera R."/>
            <person name="Culley D."/>
            <person name="Daum C."/>
            <person name="Ezra D."/>
            <person name="Gonzalez J."/>
            <person name="Henrissat B."/>
            <person name="Kuo A."/>
            <person name="Liang C."/>
            <person name="Lipzen A."/>
            <person name="Lutzoni F."/>
            <person name="Magnuson J."/>
            <person name="Mondo S."/>
            <person name="Nolan M."/>
            <person name="Ohm R."/>
            <person name="Pangilinan J."/>
            <person name="Park H.-J."/>
            <person name="Ramirez L."/>
            <person name="Alfaro M."/>
            <person name="Sun H."/>
            <person name="Tritt A."/>
            <person name="Yoshinaga Y."/>
            <person name="Zwiers L.-H."/>
            <person name="Turgeon B."/>
            <person name="Goodwin S."/>
            <person name="Spatafora J."/>
            <person name="Crous P."/>
            <person name="Grigoriev I."/>
        </authorList>
    </citation>
    <scope>NUCLEOTIDE SEQUENCE</scope>
    <source>
        <strain evidence="2">CBS 183.55</strain>
    </source>
</reference>
<dbReference type="Proteomes" id="UP000800082">
    <property type="component" value="Unassembled WGS sequence"/>
</dbReference>
<dbReference type="Pfam" id="PF12757">
    <property type="entry name" value="Eisosome1"/>
    <property type="match status" value="1"/>
</dbReference>
<dbReference type="GO" id="GO:0070941">
    <property type="term" value="P:eisosome assembly"/>
    <property type="evidence" value="ECO:0007669"/>
    <property type="project" value="TreeGrafter"/>
</dbReference>
<gene>
    <name evidence="2" type="ORF">M421DRAFT_419578</name>
</gene>
<evidence type="ECO:0000313" key="3">
    <source>
        <dbReference type="Proteomes" id="UP000800082"/>
    </source>
</evidence>
<feature type="compositionally biased region" description="Low complexity" evidence="1">
    <location>
        <begin position="709"/>
        <end position="728"/>
    </location>
</feature>
<evidence type="ECO:0000313" key="2">
    <source>
        <dbReference type="EMBL" id="KAF1929796.1"/>
    </source>
</evidence>
<feature type="compositionally biased region" description="Low complexity" evidence="1">
    <location>
        <begin position="662"/>
        <end position="673"/>
    </location>
</feature>
<feature type="region of interest" description="Disordered" evidence="1">
    <location>
        <begin position="339"/>
        <end position="365"/>
    </location>
</feature>
<feature type="compositionally biased region" description="Basic and acidic residues" evidence="1">
    <location>
        <begin position="744"/>
        <end position="760"/>
    </location>
</feature>
<feature type="compositionally biased region" description="Basic and acidic residues" evidence="1">
    <location>
        <begin position="849"/>
        <end position="862"/>
    </location>
</feature>
<dbReference type="PANTHER" id="PTHR28298">
    <property type="entry name" value="EISOSOME PROTEIN 1"/>
    <property type="match status" value="1"/>
</dbReference>
<dbReference type="OrthoDB" id="4070583at2759"/>
<protein>
    <recommendedName>
        <fullName evidence="4">Eisosome protein 1</fullName>
    </recommendedName>
</protein>
<feature type="compositionally biased region" description="Low complexity" evidence="1">
    <location>
        <begin position="43"/>
        <end position="61"/>
    </location>
</feature>
<organism evidence="2 3">
    <name type="scientific">Didymella exigua CBS 183.55</name>
    <dbReference type="NCBI Taxonomy" id="1150837"/>
    <lineage>
        <taxon>Eukaryota</taxon>
        <taxon>Fungi</taxon>
        <taxon>Dikarya</taxon>
        <taxon>Ascomycota</taxon>
        <taxon>Pezizomycotina</taxon>
        <taxon>Dothideomycetes</taxon>
        <taxon>Pleosporomycetidae</taxon>
        <taxon>Pleosporales</taxon>
        <taxon>Pleosporineae</taxon>
        <taxon>Didymellaceae</taxon>
        <taxon>Didymella</taxon>
    </lineage>
</organism>
<proteinExistence type="predicted"/>
<dbReference type="GeneID" id="54349834"/>
<keyword evidence="3" id="KW-1185">Reference proteome</keyword>
<dbReference type="AlphaFoldDB" id="A0A6A5RU03"/>
<accession>A0A6A5RU03</accession>
<dbReference type="EMBL" id="ML978965">
    <property type="protein sequence ID" value="KAF1929796.1"/>
    <property type="molecule type" value="Genomic_DNA"/>
</dbReference>
<name>A0A6A5RU03_9PLEO</name>
<evidence type="ECO:0000256" key="1">
    <source>
        <dbReference type="SAM" id="MobiDB-lite"/>
    </source>
</evidence>
<evidence type="ECO:0008006" key="4">
    <source>
        <dbReference type="Google" id="ProtNLM"/>
    </source>
</evidence>
<dbReference type="PANTHER" id="PTHR28298:SF1">
    <property type="entry name" value="EISOSOME PROTEIN 1"/>
    <property type="match status" value="1"/>
</dbReference>
<dbReference type="RefSeq" id="XP_033450044.1">
    <property type="nucleotide sequence ID" value="XM_033592166.1"/>
</dbReference>
<feature type="compositionally biased region" description="Low complexity" evidence="1">
    <location>
        <begin position="683"/>
        <end position="696"/>
    </location>
</feature>
<feature type="region of interest" description="Disordered" evidence="1">
    <location>
        <begin position="1"/>
        <end position="84"/>
    </location>
</feature>
<sequence length="893" mass="96325">MATTGLSTAVPHMDDGAPLKSTQDAPPNTSTDKGMRCPDPSAHLHQSQNNALQNQASAAALYSTRPASEKQKINPLGPDGKLSSASAAASLKYAKANDLPSFPVIGIDTSSSAGTAALLAHQNKKSPEWWKPEQSSAAGKAALLANDYKMKPLWQPEASAAGSRAALLAHRDGGKLNLWQPEASAEGNSAANIAMRKTGLGPQIDYGYTEDGRNKALIAATGATSASNRKRAQSIPSSVSLYPDQKNSAKNALSAATIAHSPSMRASKVPAVQPQDSSRLGSGAMEAARIQHAKSSREMYTSAPPVSLEIEEKKRNDALRASAVVMAQKMYSVQQQHIDGPSGVSAARTGATTAHGQQRVATSEGDLKSQAMQYIGIQEAAQKLAQERLAKIGYDENAAYRSYYGYEKQNRSKLSMRRGRPRARSTSEALKDDSDSDEDDFRSRRIRHQMKEFNQQLADVDAKKREQDRKGLIAAAERKVKAQMLGLDKDIFDKTGKMPTSVADDWDEKARQRALANSEARMENHGRVNIGNGKWMDQAEIEAIAQARLQPTLDEISEKAEKQRALDAERQLELENKKRQEQEEKARQAEIKAEEKRGRDEEKRAAKARNAEDKAAAKQAKEAEKTKKVEEQRLAREEHRKSKEAERVVPAAGPALGTSVVATPTGPIAATATDGNADLYKDPTAPTRITTETTVPARDSTAIAPTRDSAATALPSTDPASPTSPTSSKGFKSIFNKLKRRSKHDSAVTESDGKTAEKDTGFVGGATLRASQSNAHSSTTPSTSHAEVSSVTHPTDLGDVEPTVIAGPAVVPHVRDDRHSGISSLSSDDEELSRGRPRPQRLMSNDTRASSDFEEARDHFDEDLAPPPTFTSEVDKGRHGSPVRDSKFHEVGI</sequence>
<feature type="compositionally biased region" description="Polar residues" evidence="1">
    <location>
        <begin position="350"/>
        <end position="361"/>
    </location>
</feature>
<feature type="region of interest" description="Disordered" evidence="1">
    <location>
        <begin position="573"/>
        <end position="893"/>
    </location>
</feature>
<feature type="compositionally biased region" description="Basic residues" evidence="1">
    <location>
        <begin position="414"/>
        <end position="423"/>
    </location>
</feature>
<feature type="compositionally biased region" description="Polar residues" evidence="1">
    <location>
        <begin position="20"/>
        <end position="32"/>
    </location>
</feature>
<feature type="compositionally biased region" description="Basic and acidic residues" evidence="1">
    <location>
        <begin position="573"/>
        <end position="647"/>
    </location>
</feature>